<dbReference type="Gene3D" id="3.40.50.360">
    <property type="match status" value="1"/>
</dbReference>
<accession>A0A919CFA9</accession>
<evidence type="ECO:0000313" key="3">
    <source>
        <dbReference type="Proteomes" id="UP000654947"/>
    </source>
</evidence>
<keyword evidence="3" id="KW-1185">Reference proteome</keyword>
<dbReference type="GO" id="GO:0016491">
    <property type="term" value="F:oxidoreductase activity"/>
    <property type="evidence" value="ECO:0007669"/>
    <property type="project" value="InterPro"/>
</dbReference>
<dbReference type="Proteomes" id="UP000654947">
    <property type="component" value="Unassembled WGS sequence"/>
</dbReference>
<gene>
    <name evidence="2" type="ORF">GCM10007147_07200</name>
</gene>
<dbReference type="GO" id="GO:0010181">
    <property type="term" value="F:FMN binding"/>
    <property type="evidence" value="ECO:0007669"/>
    <property type="project" value="TreeGrafter"/>
</dbReference>
<feature type="domain" description="NADPH-dependent FMN reductase-like" evidence="1">
    <location>
        <begin position="8"/>
        <end position="149"/>
    </location>
</feature>
<evidence type="ECO:0000259" key="1">
    <source>
        <dbReference type="Pfam" id="PF03358"/>
    </source>
</evidence>
<comment type="caution">
    <text evidence="2">The sequence shown here is derived from an EMBL/GenBank/DDBJ whole genome shotgun (WGS) entry which is preliminary data.</text>
</comment>
<dbReference type="InterPro" id="IPR005025">
    <property type="entry name" value="FMN_Rdtase-like_dom"/>
</dbReference>
<protein>
    <submittedName>
        <fullName evidence="2">FMN reductase</fullName>
    </submittedName>
</protein>
<organism evidence="2 3">
    <name type="scientific">Nocardiopsis kunsanensis</name>
    <dbReference type="NCBI Taxonomy" id="141693"/>
    <lineage>
        <taxon>Bacteria</taxon>
        <taxon>Bacillati</taxon>
        <taxon>Actinomycetota</taxon>
        <taxon>Actinomycetes</taxon>
        <taxon>Streptosporangiales</taxon>
        <taxon>Nocardiopsidaceae</taxon>
        <taxon>Nocardiopsis</taxon>
    </lineage>
</organism>
<dbReference type="PANTHER" id="PTHR30543">
    <property type="entry name" value="CHROMATE REDUCTASE"/>
    <property type="match status" value="1"/>
</dbReference>
<dbReference type="GO" id="GO:0005829">
    <property type="term" value="C:cytosol"/>
    <property type="evidence" value="ECO:0007669"/>
    <property type="project" value="TreeGrafter"/>
</dbReference>
<dbReference type="InterPro" id="IPR050712">
    <property type="entry name" value="NAD(P)H-dep_reductase"/>
</dbReference>
<evidence type="ECO:0000313" key="2">
    <source>
        <dbReference type="EMBL" id="GHD17735.1"/>
    </source>
</evidence>
<dbReference type="Pfam" id="PF03358">
    <property type="entry name" value="FMN_red"/>
    <property type="match status" value="1"/>
</dbReference>
<proteinExistence type="predicted"/>
<dbReference type="AlphaFoldDB" id="A0A919CFA9"/>
<dbReference type="PANTHER" id="PTHR30543:SF21">
    <property type="entry name" value="NAD(P)H-DEPENDENT FMN REDUCTASE LOT6"/>
    <property type="match status" value="1"/>
</dbReference>
<dbReference type="EMBL" id="BMXL01000002">
    <property type="protein sequence ID" value="GHD17735.1"/>
    <property type="molecule type" value="Genomic_DNA"/>
</dbReference>
<dbReference type="InterPro" id="IPR029039">
    <property type="entry name" value="Flavoprotein-like_sf"/>
</dbReference>
<dbReference type="SUPFAM" id="SSF52218">
    <property type="entry name" value="Flavoproteins"/>
    <property type="match status" value="1"/>
</dbReference>
<sequence length="196" mass="21661">MSEDDRLNVAVVIGSTRRGRFGPTPARWIADQAEQRGGMKVDLIDLAEADLPPILPSDDATLPLPEQVEALAPRIEAADAFIVVTPVYNRGYPGSVKNAIDWFFTEWQAKAVGFVSYGGVTGGLTSIEQLRPIFNELNAATIRNTITFPDYQDKFDELGQPTNPELLSSLAKGFLEQLTWWAEALREARRKVPYPG</sequence>
<name>A0A919CFA9_9ACTN</name>
<reference evidence="2 3" key="1">
    <citation type="journal article" date="2014" name="Int. J. Syst. Evol. Microbiol.">
        <title>Complete genome sequence of Corynebacterium casei LMG S-19264T (=DSM 44701T), isolated from a smear-ripened cheese.</title>
        <authorList>
            <consortium name="US DOE Joint Genome Institute (JGI-PGF)"/>
            <person name="Walter F."/>
            <person name="Albersmeier A."/>
            <person name="Kalinowski J."/>
            <person name="Ruckert C."/>
        </authorList>
    </citation>
    <scope>NUCLEOTIDE SEQUENCE [LARGE SCALE GENOMIC DNA]</scope>
    <source>
        <strain evidence="2 3">KCTC 19473</strain>
    </source>
</reference>
<dbReference type="RefSeq" id="WP_193517382.1">
    <property type="nucleotide sequence ID" value="NZ_BMXL01000002.1"/>
</dbReference>